<proteinExistence type="predicted"/>
<evidence type="ECO:0000256" key="1">
    <source>
        <dbReference type="SAM" id="MobiDB-lite"/>
    </source>
</evidence>
<reference evidence="2" key="1">
    <citation type="submission" date="2014-09" db="EMBL/GenBank/DDBJ databases">
        <authorList>
            <person name="Magalhaes I.L.F."/>
            <person name="Oliveira U."/>
            <person name="Santos F.R."/>
            <person name="Vidigal T.H.D.A."/>
            <person name="Brescovit A.D."/>
            <person name="Santos A.J."/>
        </authorList>
    </citation>
    <scope>NUCLEOTIDE SEQUENCE</scope>
    <source>
        <tissue evidence="2">Shoot tissue taken approximately 20 cm above the soil surface</tissue>
    </source>
</reference>
<evidence type="ECO:0000313" key="2">
    <source>
        <dbReference type="EMBL" id="JAD60706.1"/>
    </source>
</evidence>
<feature type="compositionally biased region" description="Low complexity" evidence="1">
    <location>
        <begin position="98"/>
        <end position="111"/>
    </location>
</feature>
<protein>
    <submittedName>
        <fullName evidence="2">Uncharacterized protein</fullName>
    </submittedName>
</protein>
<dbReference type="EMBL" id="GBRH01237189">
    <property type="protein sequence ID" value="JAD60706.1"/>
    <property type="molecule type" value="Transcribed_RNA"/>
</dbReference>
<reference evidence="2" key="2">
    <citation type="journal article" date="2015" name="Data Brief">
        <title>Shoot transcriptome of the giant reed, Arundo donax.</title>
        <authorList>
            <person name="Barrero R.A."/>
            <person name="Guerrero F.D."/>
            <person name="Moolhuijzen P."/>
            <person name="Goolsby J.A."/>
            <person name="Tidwell J."/>
            <person name="Bellgard S.E."/>
            <person name="Bellgard M.I."/>
        </authorList>
    </citation>
    <scope>NUCLEOTIDE SEQUENCE</scope>
    <source>
        <tissue evidence="2">Shoot tissue taken approximately 20 cm above the soil surface</tissue>
    </source>
</reference>
<accession>A0A0A9BBK4</accession>
<feature type="region of interest" description="Disordered" evidence="1">
    <location>
        <begin position="95"/>
        <end position="118"/>
    </location>
</feature>
<name>A0A0A9BBK4_ARUDO</name>
<dbReference type="AlphaFoldDB" id="A0A0A9BBK4"/>
<organism evidence="2">
    <name type="scientific">Arundo donax</name>
    <name type="common">Giant reed</name>
    <name type="synonym">Donax arundinaceus</name>
    <dbReference type="NCBI Taxonomy" id="35708"/>
    <lineage>
        <taxon>Eukaryota</taxon>
        <taxon>Viridiplantae</taxon>
        <taxon>Streptophyta</taxon>
        <taxon>Embryophyta</taxon>
        <taxon>Tracheophyta</taxon>
        <taxon>Spermatophyta</taxon>
        <taxon>Magnoliopsida</taxon>
        <taxon>Liliopsida</taxon>
        <taxon>Poales</taxon>
        <taxon>Poaceae</taxon>
        <taxon>PACMAD clade</taxon>
        <taxon>Arundinoideae</taxon>
        <taxon>Arundineae</taxon>
        <taxon>Arundo</taxon>
    </lineage>
</organism>
<sequence length="118" mass="13215">MHWINCCAYPISSSTFHAIDHVLVGGITFMLQLWCVAPPSPNSNRNHSLNTEEDFFGRLSYPDYCDHAIRIGHVLVGGTTFMLQLWRENAYTCPAVPTTGSSTPRSSSSTSVDHLWRE</sequence>